<keyword evidence="3" id="KW-1185">Reference proteome</keyword>
<proteinExistence type="predicted"/>
<evidence type="ECO:0000256" key="1">
    <source>
        <dbReference type="SAM" id="MobiDB-lite"/>
    </source>
</evidence>
<organism evidence="2 3">
    <name type="scientific">Genlisea aurea</name>
    <dbReference type="NCBI Taxonomy" id="192259"/>
    <lineage>
        <taxon>Eukaryota</taxon>
        <taxon>Viridiplantae</taxon>
        <taxon>Streptophyta</taxon>
        <taxon>Embryophyta</taxon>
        <taxon>Tracheophyta</taxon>
        <taxon>Spermatophyta</taxon>
        <taxon>Magnoliopsida</taxon>
        <taxon>eudicotyledons</taxon>
        <taxon>Gunneridae</taxon>
        <taxon>Pentapetalae</taxon>
        <taxon>asterids</taxon>
        <taxon>lamiids</taxon>
        <taxon>Lamiales</taxon>
        <taxon>Lentibulariaceae</taxon>
        <taxon>Genlisea</taxon>
    </lineage>
</organism>
<reference evidence="2 3" key="1">
    <citation type="journal article" date="2013" name="BMC Genomics">
        <title>The miniature genome of a carnivorous plant Genlisea aurea contains a low number of genes and short non-coding sequences.</title>
        <authorList>
            <person name="Leushkin E.V."/>
            <person name="Sutormin R.A."/>
            <person name="Nabieva E.R."/>
            <person name="Penin A.A."/>
            <person name="Kondrashov A.S."/>
            <person name="Logacheva M.D."/>
        </authorList>
    </citation>
    <scope>NUCLEOTIDE SEQUENCE [LARGE SCALE GENOMIC DNA]</scope>
</reference>
<feature type="region of interest" description="Disordered" evidence="1">
    <location>
        <begin position="45"/>
        <end position="74"/>
    </location>
</feature>
<protein>
    <submittedName>
        <fullName evidence="2">Uncharacterized protein</fullName>
    </submittedName>
</protein>
<dbReference type="AlphaFoldDB" id="S8CVU0"/>
<feature type="compositionally biased region" description="Polar residues" evidence="1">
    <location>
        <begin position="64"/>
        <end position="74"/>
    </location>
</feature>
<accession>S8CVU0</accession>
<evidence type="ECO:0000313" key="2">
    <source>
        <dbReference type="EMBL" id="EPS71519.1"/>
    </source>
</evidence>
<name>S8CVU0_9LAMI</name>
<evidence type="ECO:0000313" key="3">
    <source>
        <dbReference type="Proteomes" id="UP000015453"/>
    </source>
</evidence>
<gene>
    <name evidence="2" type="ORF">M569_03242</name>
</gene>
<dbReference type="Proteomes" id="UP000015453">
    <property type="component" value="Unassembled WGS sequence"/>
</dbReference>
<feature type="non-terminal residue" evidence="2">
    <location>
        <position position="74"/>
    </location>
</feature>
<sequence>MHVRNLGEPKPGIQILRIGDQHSKGNSIFEGKLGRNRHTTFLACRPLGPSVVPKTINNRKKKLGSSSCSENTNQ</sequence>
<dbReference type="EMBL" id="AUSU01001230">
    <property type="protein sequence ID" value="EPS71519.1"/>
    <property type="molecule type" value="Genomic_DNA"/>
</dbReference>
<comment type="caution">
    <text evidence="2">The sequence shown here is derived from an EMBL/GenBank/DDBJ whole genome shotgun (WGS) entry which is preliminary data.</text>
</comment>